<dbReference type="InterPro" id="IPR023210">
    <property type="entry name" value="NADP_OxRdtase_dom"/>
</dbReference>
<dbReference type="PANTHER" id="PTHR43364:SF4">
    <property type="entry name" value="NAD(P)-LINKED OXIDOREDUCTASE SUPERFAMILY PROTEIN"/>
    <property type="match status" value="1"/>
</dbReference>
<dbReference type="GO" id="GO:0016491">
    <property type="term" value="F:oxidoreductase activity"/>
    <property type="evidence" value="ECO:0007669"/>
    <property type="project" value="UniProtKB-KW"/>
</dbReference>
<dbReference type="InterPro" id="IPR050523">
    <property type="entry name" value="AKR_Detox_Biosynth"/>
</dbReference>
<evidence type="ECO:0000256" key="1">
    <source>
        <dbReference type="ARBA" id="ARBA00023002"/>
    </source>
</evidence>
<keyword evidence="1" id="KW-0560">Oxidoreductase</keyword>
<protein>
    <submittedName>
        <fullName evidence="3">Aldo/keto reductase</fullName>
    </submittedName>
</protein>
<feature type="domain" description="NADP-dependent oxidoreductase" evidence="2">
    <location>
        <begin position="14"/>
        <end position="304"/>
    </location>
</feature>
<dbReference type="Proteomes" id="UP000316609">
    <property type="component" value="Unassembled WGS sequence"/>
</dbReference>
<dbReference type="InterPro" id="IPR036812">
    <property type="entry name" value="NAD(P)_OxRdtase_dom_sf"/>
</dbReference>
<dbReference type="GO" id="GO:0005829">
    <property type="term" value="C:cytosol"/>
    <property type="evidence" value="ECO:0007669"/>
    <property type="project" value="UniProtKB-ARBA"/>
</dbReference>
<dbReference type="PANTHER" id="PTHR43364">
    <property type="entry name" value="NADH-SPECIFIC METHYLGLYOXAL REDUCTASE-RELATED"/>
    <property type="match status" value="1"/>
</dbReference>
<dbReference type="PRINTS" id="PR00069">
    <property type="entry name" value="ALDKETRDTASE"/>
</dbReference>
<organism evidence="3 4">
    <name type="scientific">Eiseniibacteriota bacterium</name>
    <dbReference type="NCBI Taxonomy" id="2212470"/>
    <lineage>
        <taxon>Bacteria</taxon>
        <taxon>Candidatus Eiseniibacteriota</taxon>
    </lineage>
</organism>
<comment type="caution">
    <text evidence="3">The sequence shown here is derived from an EMBL/GenBank/DDBJ whole genome shotgun (WGS) entry which is preliminary data.</text>
</comment>
<evidence type="ECO:0000313" key="4">
    <source>
        <dbReference type="Proteomes" id="UP000316609"/>
    </source>
</evidence>
<dbReference type="Pfam" id="PF00248">
    <property type="entry name" value="Aldo_ket_red"/>
    <property type="match status" value="1"/>
</dbReference>
<dbReference type="EMBL" id="VBOY01000008">
    <property type="protein sequence ID" value="TMQ68464.1"/>
    <property type="molecule type" value="Genomic_DNA"/>
</dbReference>
<dbReference type="InterPro" id="IPR020471">
    <property type="entry name" value="AKR"/>
</dbReference>
<reference evidence="3 4" key="1">
    <citation type="journal article" date="2019" name="Nat. Microbiol.">
        <title>Mediterranean grassland soil C-N compound turnover is dependent on rainfall and depth, and is mediated by genomically divergent microorganisms.</title>
        <authorList>
            <person name="Diamond S."/>
            <person name="Andeer P.F."/>
            <person name="Li Z."/>
            <person name="Crits-Christoph A."/>
            <person name="Burstein D."/>
            <person name="Anantharaman K."/>
            <person name="Lane K.R."/>
            <person name="Thomas B.C."/>
            <person name="Pan C."/>
            <person name="Northen T.R."/>
            <person name="Banfield J.F."/>
        </authorList>
    </citation>
    <scope>NUCLEOTIDE SEQUENCE [LARGE SCALE GENOMIC DNA]</scope>
    <source>
        <strain evidence="3">WS_8</strain>
    </source>
</reference>
<accession>A0A538TXV7</accession>
<gene>
    <name evidence="3" type="ORF">E6K78_01090</name>
</gene>
<name>A0A538TXV7_UNCEI</name>
<proteinExistence type="predicted"/>
<evidence type="ECO:0000259" key="2">
    <source>
        <dbReference type="Pfam" id="PF00248"/>
    </source>
</evidence>
<dbReference type="AlphaFoldDB" id="A0A538TXV7"/>
<dbReference type="CDD" id="cd19084">
    <property type="entry name" value="AKR_AKR11B1-like"/>
    <property type="match status" value="1"/>
</dbReference>
<dbReference type="SUPFAM" id="SSF51430">
    <property type="entry name" value="NAD(P)-linked oxidoreductase"/>
    <property type="match status" value="1"/>
</dbReference>
<sequence>MQSRTIGSLRVSIVGLGCNNFGRRIDAAASRAVVHAALDAGITFFDTADIYGGGQSEEFLGQALGARRAEVVLATKFGIAMGGVPGGAKPEYVRQAVEESLRRLGTDRIDLYQLHQPDATTPIADTLAALNELVQAGKVREIGCSNFSVEQLRAARDAVRAGAARFVSVQNEYSLIHRDPERGVLAECGRQKLAFIPYFPLASGLLTGKYRKNEPTPPGTRLSDAARAKDLLTEQNLEVVEALLAFATSPGRALLELAVSWLLSRPALASVICGATKPEQVQANARAGGWTLSEAELSDVDSIVQQETT</sequence>
<dbReference type="Gene3D" id="3.20.20.100">
    <property type="entry name" value="NADP-dependent oxidoreductase domain"/>
    <property type="match status" value="1"/>
</dbReference>
<evidence type="ECO:0000313" key="3">
    <source>
        <dbReference type="EMBL" id="TMQ68464.1"/>
    </source>
</evidence>
<dbReference type="FunFam" id="3.20.20.100:FF:000004">
    <property type="entry name" value="Oxidoreductase, aldo/keto reductase"/>
    <property type="match status" value="1"/>
</dbReference>